<dbReference type="EMBL" id="CAADFE010000086">
    <property type="protein sequence ID" value="VFJ75716.1"/>
    <property type="molecule type" value="Genomic_DNA"/>
</dbReference>
<sequence length="107" mass="11884">MVWGEALLGMKSFMQTAKSNAHPTNLVVFESTIDADHLLRLPAELPAGLQVRVTIEPIRQKRGEPDTTNSEIVRLLHTARQAYIDNGGRLMDQDEILAHIGHFPGKS</sequence>
<dbReference type="AlphaFoldDB" id="A0A450U071"/>
<evidence type="ECO:0000313" key="1">
    <source>
        <dbReference type="EMBL" id="VFJ75716.1"/>
    </source>
</evidence>
<protein>
    <submittedName>
        <fullName evidence="1">Uncharacterized protein</fullName>
    </submittedName>
</protein>
<proteinExistence type="predicted"/>
<reference evidence="1" key="1">
    <citation type="submission" date="2019-02" db="EMBL/GenBank/DDBJ databases">
        <authorList>
            <person name="Gruber-Vodicka R. H."/>
            <person name="Seah K. B. B."/>
        </authorList>
    </citation>
    <scope>NUCLEOTIDE SEQUENCE</scope>
    <source>
        <strain evidence="1">BECK_BZ131</strain>
    </source>
</reference>
<organism evidence="1">
    <name type="scientific">Candidatus Kentrum sp. FW</name>
    <dbReference type="NCBI Taxonomy" id="2126338"/>
    <lineage>
        <taxon>Bacteria</taxon>
        <taxon>Pseudomonadati</taxon>
        <taxon>Pseudomonadota</taxon>
        <taxon>Gammaproteobacteria</taxon>
        <taxon>Candidatus Kentrum</taxon>
    </lineage>
</organism>
<gene>
    <name evidence="1" type="ORF">BECKFW1821C_GA0114237_10864</name>
</gene>
<name>A0A450U071_9GAMM</name>
<accession>A0A450U071</accession>